<name>A0A2U3DA71_SULT2</name>
<dbReference type="Proteomes" id="UP000245380">
    <property type="component" value="Unassembled WGS sequence"/>
</dbReference>
<protein>
    <recommendedName>
        <fullName evidence="4">PASTA domain-containing protein</fullName>
    </recommendedName>
</protein>
<organism evidence="2 3">
    <name type="scientific">Sulfoacidibacillus thermotolerans</name>
    <name type="common">Acidibacillus sulfuroxidans</name>
    <dbReference type="NCBI Taxonomy" id="1765684"/>
    <lineage>
        <taxon>Bacteria</taxon>
        <taxon>Bacillati</taxon>
        <taxon>Bacillota</taxon>
        <taxon>Bacilli</taxon>
        <taxon>Bacillales</taxon>
        <taxon>Alicyclobacillaceae</taxon>
        <taxon>Sulfoacidibacillus</taxon>
    </lineage>
</organism>
<evidence type="ECO:0000313" key="3">
    <source>
        <dbReference type="Proteomes" id="UP000245380"/>
    </source>
</evidence>
<evidence type="ECO:0000256" key="1">
    <source>
        <dbReference type="SAM" id="Phobius"/>
    </source>
</evidence>
<accession>A0A2U3DA71</accession>
<reference evidence="2 3" key="1">
    <citation type="submission" date="2016-11" db="EMBL/GenBank/DDBJ databases">
        <title>Comparative genomics of Acidibacillus ferroxidans species.</title>
        <authorList>
            <person name="Oliveira G."/>
            <person name="Nunes G."/>
            <person name="Oliveira R."/>
            <person name="Araujo F."/>
            <person name="Salim A."/>
            <person name="Scholte L."/>
            <person name="Morais D."/>
            <person name="Nancucheo I."/>
            <person name="Johnson D.B."/>
            <person name="Grail B."/>
            <person name="Bittencourt J."/>
            <person name="Valadares R."/>
        </authorList>
    </citation>
    <scope>NUCLEOTIDE SEQUENCE [LARGE SCALE GENOMIC DNA]</scope>
    <source>
        <strain evidence="2 3">Y002</strain>
    </source>
</reference>
<dbReference type="RefSeq" id="WP_109429952.1">
    <property type="nucleotide sequence ID" value="NZ_MPDK01000005.1"/>
</dbReference>
<feature type="transmembrane region" description="Helical" evidence="1">
    <location>
        <begin position="308"/>
        <end position="326"/>
    </location>
</feature>
<dbReference type="Gene3D" id="3.30.10.20">
    <property type="match status" value="1"/>
</dbReference>
<dbReference type="InterPro" id="IPR005543">
    <property type="entry name" value="PASTA_dom"/>
</dbReference>
<dbReference type="AlphaFoldDB" id="A0A2U3DA71"/>
<dbReference type="CDD" id="cd06577">
    <property type="entry name" value="PASTA_pknB"/>
    <property type="match status" value="1"/>
</dbReference>
<keyword evidence="1" id="KW-0812">Transmembrane</keyword>
<keyword evidence="1" id="KW-0472">Membrane</keyword>
<evidence type="ECO:0008006" key="4">
    <source>
        <dbReference type="Google" id="ProtNLM"/>
    </source>
</evidence>
<sequence>MKLSDRYEVQTVIATCAGWSIARGFDVRLGRPVLVATQSGRAFDRYAVDTWLARRVSISHAYVAELFDALPTDDGFYCVFESRKNDLLGFPDLSRYELLSACVKITEAVECLVQAGIAFAFSDQQIIWDGEYPHVLGLLSIPSEERSGAVEMHVNALSQYIADRLQKRINLSNDPGRILERSPVLRVGLQRLRGEVASCTTFADLRMILEAMLIAEQRRKMALQSNQEQAGEEFARPSQIDEEKFHKMETLEFQAPTRAHHVAKEGFAAGKWDVYANNRSQLPQKSVEREEEHEDNGVLSRNLRMRTVLIVILSVIAALAIIYGGVRAMRNGMFGANTPRPSIETSGQMPKKEIKVLGLSPSAAISLLTSHGIHVVRVEAVKLMSGEIADTVVGSQPALQSVASPVRQVTLQVAIPSGYKLVPNLLTRTLQEAQQQLLADHFPYSYVIQNDPGAVSGEVIKQNPMPFTMQLEQSNVTFIVAQNS</sequence>
<dbReference type="OrthoDB" id="9762169at2"/>
<gene>
    <name evidence="2" type="ORF">BM613_04305</name>
</gene>
<dbReference type="EMBL" id="MPDK01000005">
    <property type="protein sequence ID" value="PWI58165.1"/>
    <property type="molecule type" value="Genomic_DNA"/>
</dbReference>
<keyword evidence="1" id="KW-1133">Transmembrane helix</keyword>
<proteinExistence type="predicted"/>
<evidence type="ECO:0000313" key="2">
    <source>
        <dbReference type="EMBL" id="PWI58165.1"/>
    </source>
</evidence>
<comment type="caution">
    <text evidence="2">The sequence shown here is derived from an EMBL/GenBank/DDBJ whole genome shotgun (WGS) entry which is preliminary data.</text>
</comment>
<keyword evidence="3" id="KW-1185">Reference proteome</keyword>